<evidence type="ECO:0000313" key="4">
    <source>
        <dbReference type="Proteomes" id="UP001497525"/>
    </source>
</evidence>
<dbReference type="AlphaFoldDB" id="A0AAV2TFI9"/>
<accession>A0AAV2TFI9</accession>
<feature type="region of interest" description="Disordered" evidence="1">
    <location>
        <begin position="542"/>
        <end position="626"/>
    </location>
</feature>
<dbReference type="InterPro" id="IPR032675">
    <property type="entry name" value="LRR_dom_sf"/>
</dbReference>
<protein>
    <recommendedName>
        <fullName evidence="2">F-box/LRR-repeat protein 15-like leucin rich repeat domain-containing protein</fullName>
    </recommendedName>
</protein>
<feature type="region of interest" description="Disordered" evidence="1">
    <location>
        <begin position="42"/>
        <end position="94"/>
    </location>
</feature>
<dbReference type="InterPro" id="IPR057207">
    <property type="entry name" value="FBXL15_LRR"/>
</dbReference>
<proteinExistence type="predicted"/>
<dbReference type="SUPFAM" id="SSF52047">
    <property type="entry name" value="RNI-like"/>
    <property type="match status" value="1"/>
</dbReference>
<dbReference type="SMART" id="SM00367">
    <property type="entry name" value="LRR_CC"/>
    <property type="match status" value="6"/>
</dbReference>
<feature type="compositionally biased region" description="Low complexity" evidence="1">
    <location>
        <begin position="56"/>
        <end position="87"/>
    </location>
</feature>
<sequence length="942" mass="103390">MTRTTREWNLSFCKPSDIVVMTSFAKVCIDLSNNLRNFRFTKSSPALHSGGGTKNQSSPSSSPQMTSSLGTSAVATNSNTTGNGNNSPISNDGSGKTAIDGNCGLYGPIKPKSNGCAKMPMSIPTGSSHHKKQAPPVPTKSYVISEKMNLAKGCSQASSQPSSPKVEKKLNTHSSSQAKSRYQSDDKEGFGCQMGINRVNLRPKDDNSEDHLKQTFSTTNRGCPRDVTSITSKWKQGPNHAASATVSPVVQKKIFDSNYSGSVEGIYSGTMQNFPSKITFSPTMAHRIANLTRSCQYNYGSVRSTQDLLSGRSDSSSRCTSPVLPRRGATVAAIKQRLLSQGLKIDLNVPVKRRMSTRYRDYMRRLIRGRPVSPDMLWKDEKLINQIIQHLPGKALLSSCAVCKMWFKLVTHAEFYDRVTLKLDIRQLLAEYSPPRKETKSVSEPQEKSPPSYSENTPLPPADYEEYLEKQLTERLKMGIRRNIKSLLVVFLADRYAHLLINALITALCETGNTNDQLNACIVDDISSDGLTKPLDALRRFTPQPLCSPATPPPRPESRQPLAPVQSFVPEGKGNVGSSPTAPTQPSAGDGSSFVLYRAPLNPGEQPTPDSIRPKDSFFRPPDPYDGGDSSVIDSLQKLTPLKPSVSAAVDTTSLKTFSHLSLRCCSIVDTNLEQLIRLLSNLDSLELQCCNDLSEMVFWTCLTPSMTDLVIFDCINVSDESMGAITQVLPELRGLTLQAYHVTDAAFSYFSPKQRLTLETFRLIQCMDITNQGVINLAFALPSLRSLSLSGCTNLSDDGLDIVCENLKKLTSLDISWCAKISDSGLECVACDLVLLKRLILDRCVALTDIGISHLATMPNLKHLSLRWCVNLSDGIIPHLLCMTGLVYLSVAGCKRLTEEGLCQLARHPRLRQLEVAHCPGATYRVKAYLTENQPDCQVLD</sequence>
<dbReference type="Proteomes" id="UP001497525">
    <property type="component" value="Unassembled WGS sequence"/>
</dbReference>
<evidence type="ECO:0000259" key="2">
    <source>
        <dbReference type="Pfam" id="PF25372"/>
    </source>
</evidence>
<feature type="domain" description="F-box/LRR-repeat protein 15-like leucin rich repeat" evidence="2">
    <location>
        <begin position="719"/>
        <end position="858"/>
    </location>
</feature>
<evidence type="ECO:0000313" key="3">
    <source>
        <dbReference type="EMBL" id="CAL5136212.1"/>
    </source>
</evidence>
<feature type="compositionally biased region" description="Polar residues" evidence="1">
    <location>
        <begin position="576"/>
        <end position="587"/>
    </location>
</feature>
<feature type="compositionally biased region" description="Polar residues" evidence="1">
    <location>
        <begin position="172"/>
        <end position="181"/>
    </location>
</feature>
<dbReference type="PANTHER" id="PTHR13318">
    <property type="entry name" value="PARTNER OF PAIRED, ISOFORM B-RELATED"/>
    <property type="match status" value="1"/>
</dbReference>
<name>A0AAV2TFI9_CALDB</name>
<dbReference type="GO" id="GO:0031146">
    <property type="term" value="P:SCF-dependent proteasomal ubiquitin-dependent protein catabolic process"/>
    <property type="evidence" value="ECO:0007669"/>
    <property type="project" value="TreeGrafter"/>
</dbReference>
<dbReference type="GO" id="GO:0019005">
    <property type="term" value="C:SCF ubiquitin ligase complex"/>
    <property type="evidence" value="ECO:0007669"/>
    <property type="project" value="TreeGrafter"/>
</dbReference>
<comment type="caution">
    <text evidence="3">The sequence shown here is derived from an EMBL/GenBank/DDBJ whole genome shotgun (WGS) entry which is preliminary data.</text>
</comment>
<evidence type="ECO:0000256" key="1">
    <source>
        <dbReference type="SAM" id="MobiDB-lite"/>
    </source>
</evidence>
<reference evidence="3" key="1">
    <citation type="submission" date="2024-06" db="EMBL/GenBank/DDBJ databases">
        <authorList>
            <person name="Liu X."/>
            <person name="Lenzi L."/>
            <person name="Haldenby T S."/>
            <person name="Uol C."/>
        </authorList>
    </citation>
    <scope>NUCLEOTIDE SEQUENCE</scope>
</reference>
<feature type="region of interest" description="Disordered" evidence="1">
    <location>
        <begin position="152"/>
        <end position="191"/>
    </location>
</feature>
<dbReference type="InterPro" id="IPR006553">
    <property type="entry name" value="Leu-rich_rpt_Cys-con_subtyp"/>
</dbReference>
<dbReference type="Gene3D" id="3.80.10.10">
    <property type="entry name" value="Ribonuclease Inhibitor"/>
    <property type="match status" value="3"/>
</dbReference>
<dbReference type="Pfam" id="PF25372">
    <property type="entry name" value="DUF7885"/>
    <property type="match status" value="1"/>
</dbReference>
<feature type="region of interest" description="Disordered" evidence="1">
    <location>
        <begin position="436"/>
        <end position="461"/>
    </location>
</feature>
<gene>
    <name evidence="3" type="ORF">CDAUBV1_LOCUS10285</name>
</gene>
<feature type="compositionally biased region" description="Basic and acidic residues" evidence="1">
    <location>
        <begin position="436"/>
        <end position="447"/>
    </location>
</feature>
<dbReference type="EMBL" id="CAXLJL010000290">
    <property type="protein sequence ID" value="CAL5136212.1"/>
    <property type="molecule type" value="Genomic_DNA"/>
</dbReference>
<organism evidence="3 4">
    <name type="scientific">Calicophoron daubneyi</name>
    <name type="common">Rumen fluke</name>
    <name type="synonym">Paramphistomum daubneyi</name>
    <dbReference type="NCBI Taxonomy" id="300641"/>
    <lineage>
        <taxon>Eukaryota</taxon>
        <taxon>Metazoa</taxon>
        <taxon>Spiralia</taxon>
        <taxon>Lophotrochozoa</taxon>
        <taxon>Platyhelminthes</taxon>
        <taxon>Trematoda</taxon>
        <taxon>Digenea</taxon>
        <taxon>Plagiorchiida</taxon>
        <taxon>Pronocephalata</taxon>
        <taxon>Paramphistomoidea</taxon>
        <taxon>Paramphistomidae</taxon>
        <taxon>Calicophoron</taxon>
    </lineage>
</organism>